<reference evidence="1 2" key="1">
    <citation type="submission" date="2024-01" db="EMBL/GenBank/DDBJ databases">
        <title>The complete chloroplast genome sequence of Lithospermum erythrorhizon: insights into the phylogenetic relationship among Boraginaceae species and the maternal lineages of purple gromwells.</title>
        <authorList>
            <person name="Okada T."/>
            <person name="Watanabe K."/>
        </authorList>
    </citation>
    <scope>NUCLEOTIDE SEQUENCE [LARGE SCALE GENOMIC DNA]</scope>
</reference>
<protein>
    <submittedName>
        <fullName evidence="1">Uncharacterized protein</fullName>
    </submittedName>
</protein>
<proteinExistence type="predicted"/>
<dbReference type="Proteomes" id="UP001454036">
    <property type="component" value="Unassembled WGS sequence"/>
</dbReference>
<organism evidence="1 2">
    <name type="scientific">Lithospermum erythrorhizon</name>
    <name type="common">Purple gromwell</name>
    <name type="synonym">Lithospermum officinale var. erythrorhizon</name>
    <dbReference type="NCBI Taxonomy" id="34254"/>
    <lineage>
        <taxon>Eukaryota</taxon>
        <taxon>Viridiplantae</taxon>
        <taxon>Streptophyta</taxon>
        <taxon>Embryophyta</taxon>
        <taxon>Tracheophyta</taxon>
        <taxon>Spermatophyta</taxon>
        <taxon>Magnoliopsida</taxon>
        <taxon>eudicotyledons</taxon>
        <taxon>Gunneridae</taxon>
        <taxon>Pentapetalae</taxon>
        <taxon>asterids</taxon>
        <taxon>lamiids</taxon>
        <taxon>Boraginales</taxon>
        <taxon>Boraginaceae</taxon>
        <taxon>Boraginoideae</taxon>
        <taxon>Lithospermeae</taxon>
        <taxon>Lithospermum</taxon>
    </lineage>
</organism>
<accession>A0AAV3RAC7</accession>
<keyword evidence="2" id="KW-1185">Reference proteome</keyword>
<gene>
    <name evidence="1" type="ORF">LIER_41410</name>
</gene>
<comment type="caution">
    <text evidence="1">The sequence shown here is derived from an EMBL/GenBank/DDBJ whole genome shotgun (WGS) entry which is preliminary data.</text>
</comment>
<sequence>MGPLADDVEGGRRRKRWLMPRSSVSFWPLTVAGLAPVAVVSEAVRANGTCSSHLRGRLRRICVSFFSVRNV</sequence>
<evidence type="ECO:0000313" key="2">
    <source>
        <dbReference type="Proteomes" id="UP001454036"/>
    </source>
</evidence>
<name>A0AAV3RAC7_LITER</name>
<dbReference type="AlphaFoldDB" id="A0AAV3RAC7"/>
<evidence type="ECO:0000313" key="1">
    <source>
        <dbReference type="EMBL" id="GAA0172824.1"/>
    </source>
</evidence>
<dbReference type="EMBL" id="BAABME010025825">
    <property type="protein sequence ID" value="GAA0172824.1"/>
    <property type="molecule type" value="Genomic_DNA"/>
</dbReference>